<evidence type="ECO:0000313" key="1">
    <source>
        <dbReference type="EMBL" id="MBF6354525.1"/>
    </source>
</evidence>
<dbReference type="Pfam" id="PF06108">
    <property type="entry name" value="DUF952"/>
    <property type="match status" value="1"/>
</dbReference>
<dbReference type="Gene3D" id="3.20.170.20">
    <property type="entry name" value="Protein of unknown function DUF952"/>
    <property type="match status" value="1"/>
</dbReference>
<name>A0ABS0D7S8_9NOCA</name>
<dbReference type="PANTHER" id="PTHR34129">
    <property type="entry name" value="BLR1139 PROTEIN"/>
    <property type="match status" value="1"/>
</dbReference>
<comment type="caution">
    <text evidence="1">The sequence shown here is derived from an EMBL/GenBank/DDBJ whole genome shotgun (WGS) entry which is preliminary data.</text>
</comment>
<sequence length="129" mass="14037">MGDESVRADTHLLFHLCTRGDWTAALEAGEYRPPSLAESGFVHLSTPAQVHLPANRLFRGRRDLILLHVDAREVGAPIRWEPGVPGDPDAMLFPHLYGALPLEAVTAVTDFHPGPDGTFPALAEHDSGR</sequence>
<dbReference type="SUPFAM" id="SSF56399">
    <property type="entry name" value="ADP-ribosylation"/>
    <property type="match status" value="1"/>
</dbReference>
<proteinExistence type="predicted"/>
<dbReference type="EMBL" id="JADLQN010000001">
    <property type="protein sequence ID" value="MBF6354525.1"/>
    <property type="molecule type" value="Genomic_DNA"/>
</dbReference>
<accession>A0ABS0D7S8</accession>
<organism evidence="1 2">
    <name type="scientific">Nocardia higoensis</name>
    <dbReference type="NCBI Taxonomy" id="228599"/>
    <lineage>
        <taxon>Bacteria</taxon>
        <taxon>Bacillati</taxon>
        <taxon>Actinomycetota</taxon>
        <taxon>Actinomycetes</taxon>
        <taxon>Mycobacteriales</taxon>
        <taxon>Nocardiaceae</taxon>
        <taxon>Nocardia</taxon>
    </lineage>
</organism>
<dbReference type="InterPro" id="IPR009297">
    <property type="entry name" value="DUF952"/>
</dbReference>
<dbReference type="PANTHER" id="PTHR34129:SF1">
    <property type="entry name" value="DUF952 DOMAIN-CONTAINING PROTEIN"/>
    <property type="match status" value="1"/>
</dbReference>
<protein>
    <submittedName>
        <fullName evidence="1">DUF952 domain-containing protein</fullName>
    </submittedName>
</protein>
<gene>
    <name evidence="1" type="ORF">IU449_08230</name>
</gene>
<keyword evidence="2" id="KW-1185">Reference proteome</keyword>
<reference evidence="1 2" key="1">
    <citation type="submission" date="2020-10" db="EMBL/GenBank/DDBJ databases">
        <title>Identification of Nocardia species via Next-generation sequencing and recognition of intraspecies genetic diversity.</title>
        <authorList>
            <person name="Li P."/>
            <person name="Li P."/>
            <person name="Lu B."/>
        </authorList>
    </citation>
    <scope>NUCLEOTIDE SEQUENCE [LARGE SCALE GENOMIC DNA]</scope>
    <source>
        <strain evidence="1 2">BJ06-0143</strain>
    </source>
</reference>
<evidence type="ECO:0000313" key="2">
    <source>
        <dbReference type="Proteomes" id="UP000707731"/>
    </source>
</evidence>
<dbReference type="Proteomes" id="UP000707731">
    <property type="component" value="Unassembled WGS sequence"/>
</dbReference>
<dbReference type="RefSeq" id="WP_195001279.1">
    <property type="nucleotide sequence ID" value="NZ_JADLQN010000001.1"/>
</dbReference>